<keyword evidence="4 5" id="KW-0663">Pyridoxal phosphate</keyword>
<dbReference type="PANTHER" id="PTHR11986:SF79">
    <property type="entry name" value="ACETYLORNITHINE AMINOTRANSFERASE, MITOCHONDRIAL"/>
    <property type="match status" value="1"/>
</dbReference>
<dbReference type="Pfam" id="PF00202">
    <property type="entry name" value="Aminotran_3"/>
    <property type="match status" value="1"/>
</dbReference>
<dbReference type="InterPro" id="IPR015421">
    <property type="entry name" value="PyrdxlP-dep_Trfase_major"/>
</dbReference>
<dbReference type="InterPro" id="IPR050103">
    <property type="entry name" value="Class-III_PLP-dep_AT"/>
</dbReference>
<gene>
    <name evidence="6" type="ORF">ER308_17270</name>
</gene>
<dbReference type="InterPro" id="IPR015424">
    <property type="entry name" value="PyrdxlP-dep_Trfase"/>
</dbReference>
<name>A0A411YIQ3_9ACTN</name>
<dbReference type="InterPro" id="IPR005814">
    <property type="entry name" value="Aminotrans_3"/>
</dbReference>
<evidence type="ECO:0000256" key="3">
    <source>
        <dbReference type="ARBA" id="ARBA00022679"/>
    </source>
</evidence>
<evidence type="ECO:0000256" key="1">
    <source>
        <dbReference type="ARBA" id="ARBA00001933"/>
    </source>
</evidence>
<dbReference type="PANTHER" id="PTHR11986">
    <property type="entry name" value="AMINOTRANSFERASE CLASS III"/>
    <property type="match status" value="1"/>
</dbReference>
<dbReference type="GO" id="GO:0008483">
    <property type="term" value="F:transaminase activity"/>
    <property type="evidence" value="ECO:0007669"/>
    <property type="project" value="UniProtKB-KW"/>
</dbReference>
<dbReference type="GO" id="GO:0042802">
    <property type="term" value="F:identical protein binding"/>
    <property type="evidence" value="ECO:0007669"/>
    <property type="project" value="TreeGrafter"/>
</dbReference>
<dbReference type="KEGG" id="erz:ER308_17270"/>
<keyword evidence="2 6" id="KW-0032">Aminotransferase</keyword>
<comment type="cofactor">
    <cofactor evidence="1">
        <name>pyridoxal 5'-phosphate</name>
        <dbReference type="ChEBI" id="CHEBI:597326"/>
    </cofactor>
</comment>
<protein>
    <submittedName>
        <fullName evidence="6">Aminotransferase class III-fold pyridoxal phosphate-dependent enzyme</fullName>
    </submittedName>
</protein>
<dbReference type="AlphaFoldDB" id="A0A411YIQ3"/>
<evidence type="ECO:0000313" key="7">
    <source>
        <dbReference type="Proteomes" id="UP000291469"/>
    </source>
</evidence>
<dbReference type="OrthoDB" id="9801834at2"/>
<dbReference type="EMBL" id="CP036402">
    <property type="protein sequence ID" value="QBI21148.1"/>
    <property type="molecule type" value="Genomic_DNA"/>
</dbReference>
<keyword evidence="3 6" id="KW-0808">Transferase</keyword>
<dbReference type="Gene3D" id="3.40.640.10">
    <property type="entry name" value="Type I PLP-dependent aspartate aminotransferase-like (Major domain)"/>
    <property type="match status" value="1"/>
</dbReference>
<evidence type="ECO:0000256" key="4">
    <source>
        <dbReference type="ARBA" id="ARBA00022898"/>
    </source>
</evidence>
<reference evidence="6 7" key="1">
    <citation type="submission" date="2019-01" db="EMBL/GenBank/DDBJ databases">
        <title>Egibacter rhizosphaerae EGI 80759T.</title>
        <authorList>
            <person name="Chen D.-D."/>
            <person name="Tian Y."/>
            <person name="Jiao J.-Y."/>
            <person name="Zhang X.-T."/>
            <person name="Zhang Y.-G."/>
            <person name="Zhang Y."/>
            <person name="Xiao M."/>
            <person name="Shu W.-S."/>
            <person name="Li W.-J."/>
        </authorList>
    </citation>
    <scope>NUCLEOTIDE SEQUENCE [LARGE SCALE GENOMIC DNA]</scope>
    <source>
        <strain evidence="6 7">EGI 80759</strain>
    </source>
</reference>
<evidence type="ECO:0000256" key="5">
    <source>
        <dbReference type="RuleBase" id="RU003560"/>
    </source>
</evidence>
<proteinExistence type="inferred from homology"/>
<dbReference type="Proteomes" id="UP000291469">
    <property type="component" value="Chromosome"/>
</dbReference>
<sequence>MQGAGSVVLRVLEAARSSRVGRAAGLAPNDPTPEATLAEWLTALSPFGAAGRGNGGTWLATDRRSALEGAVRLARLATGRHQVVTWWDAQEAAAHRVRPDGGTDGGSPGDEASPLLIRGVLEHAGDLGAVVVAASDPALRRTSPWFWHRLHTACRSHGAPLIVDGSEACLGRTGHLFASEPLAGLADLFITGEALGGGESHLAAVTAGPAILRAASEAGEPAHGALIRDSSTNHLESPVTRVPVHPAAPPQRAASVGLATLDVIAEEGLSERAAELGVWWGAELTDVAERHPHVEDVVGDGLLWALMLAPRGSCTDSGSPAEAVRRAAWGRGLSCGVANDRMVTLAPPLTVMAAELHRASDIVDVALRAVARAPGGSE</sequence>
<comment type="similarity">
    <text evidence="5">Belongs to the class-III pyridoxal-phosphate-dependent aminotransferase family.</text>
</comment>
<accession>A0A411YIQ3</accession>
<dbReference type="SUPFAM" id="SSF53383">
    <property type="entry name" value="PLP-dependent transferases"/>
    <property type="match status" value="1"/>
</dbReference>
<dbReference type="GO" id="GO:0030170">
    <property type="term" value="F:pyridoxal phosphate binding"/>
    <property type="evidence" value="ECO:0007669"/>
    <property type="project" value="InterPro"/>
</dbReference>
<dbReference type="InterPro" id="IPR015422">
    <property type="entry name" value="PyrdxlP-dep_Trfase_small"/>
</dbReference>
<evidence type="ECO:0000256" key="2">
    <source>
        <dbReference type="ARBA" id="ARBA00022576"/>
    </source>
</evidence>
<dbReference type="Gene3D" id="3.90.1150.10">
    <property type="entry name" value="Aspartate Aminotransferase, domain 1"/>
    <property type="match status" value="1"/>
</dbReference>
<dbReference type="RefSeq" id="WP_131156141.1">
    <property type="nucleotide sequence ID" value="NZ_CP036402.1"/>
</dbReference>
<evidence type="ECO:0000313" key="6">
    <source>
        <dbReference type="EMBL" id="QBI21148.1"/>
    </source>
</evidence>
<organism evidence="6 7">
    <name type="scientific">Egibacter rhizosphaerae</name>
    <dbReference type="NCBI Taxonomy" id="1670831"/>
    <lineage>
        <taxon>Bacteria</taxon>
        <taxon>Bacillati</taxon>
        <taxon>Actinomycetota</taxon>
        <taxon>Nitriliruptoria</taxon>
        <taxon>Egibacterales</taxon>
        <taxon>Egibacteraceae</taxon>
        <taxon>Egibacter</taxon>
    </lineage>
</organism>
<keyword evidence="7" id="KW-1185">Reference proteome</keyword>